<keyword evidence="2" id="KW-0732">Signal</keyword>
<comment type="caution">
    <text evidence="3">The sequence shown here is derived from an EMBL/GenBank/DDBJ whole genome shotgun (WGS) entry which is preliminary data.</text>
</comment>
<keyword evidence="4" id="KW-1185">Reference proteome</keyword>
<feature type="region of interest" description="Disordered" evidence="1">
    <location>
        <begin position="163"/>
        <end position="206"/>
    </location>
</feature>
<name>A0ABQ7QWE0_PLUXY</name>
<dbReference type="Proteomes" id="UP000823941">
    <property type="component" value="Chromosome 7"/>
</dbReference>
<protein>
    <submittedName>
        <fullName evidence="3">Uncharacterized protein</fullName>
    </submittedName>
</protein>
<evidence type="ECO:0000313" key="3">
    <source>
        <dbReference type="EMBL" id="KAG7309367.1"/>
    </source>
</evidence>
<evidence type="ECO:0000256" key="1">
    <source>
        <dbReference type="SAM" id="MobiDB-lite"/>
    </source>
</evidence>
<proteinExistence type="predicted"/>
<feature type="chain" id="PRO_5047126450" evidence="2">
    <location>
        <begin position="17"/>
        <end position="206"/>
    </location>
</feature>
<dbReference type="PROSITE" id="PS51257">
    <property type="entry name" value="PROKAR_LIPOPROTEIN"/>
    <property type="match status" value="1"/>
</dbReference>
<gene>
    <name evidence="3" type="ORF">JYU34_005323</name>
</gene>
<evidence type="ECO:0000256" key="2">
    <source>
        <dbReference type="SAM" id="SignalP"/>
    </source>
</evidence>
<accession>A0ABQ7QWE0</accession>
<dbReference type="InterPro" id="IPR031959">
    <property type="entry name" value="DUF4779"/>
</dbReference>
<dbReference type="EMBL" id="JAHIBW010000007">
    <property type="protein sequence ID" value="KAG7309367.1"/>
    <property type="molecule type" value="Genomic_DNA"/>
</dbReference>
<reference evidence="3 4" key="1">
    <citation type="submission" date="2021-06" db="EMBL/GenBank/DDBJ databases">
        <title>A haploid diamondback moth (Plutella xylostella L.) genome assembly resolves 31 chromosomes and identifies a diamide resistance mutation.</title>
        <authorList>
            <person name="Ward C.M."/>
            <person name="Perry K.D."/>
            <person name="Baker G."/>
            <person name="Powis K."/>
            <person name="Heckel D.G."/>
            <person name="Baxter S.W."/>
        </authorList>
    </citation>
    <scope>NUCLEOTIDE SEQUENCE [LARGE SCALE GENOMIC DNA]</scope>
    <source>
        <strain evidence="3 4">LV</strain>
        <tissue evidence="3">Single pupa</tissue>
    </source>
</reference>
<feature type="signal peptide" evidence="2">
    <location>
        <begin position="1"/>
        <end position="16"/>
    </location>
</feature>
<evidence type="ECO:0000313" key="4">
    <source>
        <dbReference type="Proteomes" id="UP000823941"/>
    </source>
</evidence>
<organism evidence="3 4">
    <name type="scientific">Plutella xylostella</name>
    <name type="common">Diamondback moth</name>
    <name type="synonym">Plutella maculipennis</name>
    <dbReference type="NCBI Taxonomy" id="51655"/>
    <lineage>
        <taxon>Eukaryota</taxon>
        <taxon>Metazoa</taxon>
        <taxon>Ecdysozoa</taxon>
        <taxon>Arthropoda</taxon>
        <taxon>Hexapoda</taxon>
        <taxon>Insecta</taxon>
        <taxon>Pterygota</taxon>
        <taxon>Neoptera</taxon>
        <taxon>Endopterygota</taxon>
        <taxon>Lepidoptera</taxon>
        <taxon>Glossata</taxon>
        <taxon>Ditrysia</taxon>
        <taxon>Yponomeutoidea</taxon>
        <taxon>Plutellidae</taxon>
        <taxon>Plutella</taxon>
    </lineage>
</organism>
<sequence length="206" mass="23201">MRKALMLIIFIALACADDFSYEVEEDQTDYKDTMLKENEDDPSKAIRKVFDDANTTMATKTKNKKKQKDVPKPTLSRTTYKSKLKSKKPLSDLIRGFNEAKARLESAYNKAIVGDTIILATEKIDASGDEERTFKKGTVTSGHHNIHRVDDYKKEKVFFDTKESSGGIKKGGQKYIGFKTGPKAKRTGARQEETDKRSSEESSGEE</sequence>
<feature type="compositionally biased region" description="Basic and acidic residues" evidence="1">
    <location>
        <begin position="189"/>
        <end position="200"/>
    </location>
</feature>
<dbReference type="Pfam" id="PF16009">
    <property type="entry name" value="DUF4779"/>
    <property type="match status" value="1"/>
</dbReference>